<organism evidence="7">
    <name type="scientific">Trypanosoma brucei equiperdum</name>
    <dbReference type="NCBI Taxonomy" id="630700"/>
    <lineage>
        <taxon>Eukaryota</taxon>
        <taxon>Discoba</taxon>
        <taxon>Euglenozoa</taxon>
        <taxon>Kinetoplastea</taxon>
        <taxon>Metakinetoplastina</taxon>
        <taxon>Trypanosomatida</taxon>
        <taxon>Trypanosomatidae</taxon>
        <taxon>Trypanosoma</taxon>
    </lineage>
</organism>
<dbReference type="PANTHER" id="PTHR31419:SF1">
    <property type="entry name" value="PROTEIN PIN-LIKES 6"/>
    <property type="match status" value="1"/>
</dbReference>
<dbReference type="EMBL" id="QSBY01000010">
    <property type="protein sequence ID" value="RHW69371.1"/>
    <property type="molecule type" value="Genomic_DNA"/>
</dbReference>
<feature type="region of interest" description="Disordered" evidence="5">
    <location>
        <begin position="342"/>
        <end position="366"/>
    </location>
</feature>
<keyword evidence="2 6" id="KW-0812">Transmembrane</keyword>
<evidence type="ECO:0000256" key="3">
    <source>
        <dbReference type="ARBA" id="ARBA00022989"/>
    </source>
</evidence>
<comment type="caution">
    <text evidence="7">The sequence shown here is derived from an EMBL/GenBank/DDBJ whole genome shotgun (WGS) entry which is preliminary data.</text>
</comment>
<reference evidence="7" key="1">
    <citation type="submission" date="2018-09" db="EMBL/GenBank/DDBJ databases">
        <title>whole genome sequence of T. equiperdum IVM-t1 strain.</title>
        <authorList>
            <person name="Suganuma K."/>
        </authorList>
    </citation>
    <scope>NUCLEOTIDE SEQUENCE [LARGE SCALE GENOMIC DNA]</scope>
    <source>
        <strain evidence="7">IVM-t1</strain>
    </source>
</reference>
<keyword evidence="3 6" id="KW-1133">Transmembrane helix</keyword>
<name>A0A3L6L0X8_9TRYP</name>
<evidence type="ECO:0000256" key="1">
    <source>
        <dbReference type="ARBA" id="ARBA00004141"/>
    </source>
</evidence>
<feature type="transmembrane region" description="Helical" evidence="6">
    <location>
        <begin position="375"/>
        <end position="401"/>
    </location>
</feature>
<feature type="transmembrane region" description="Helical" evidence="6">
    <location>
        <begin position="138"/>
        <end position="156"/>
    </location>
</feature>
<dbReference type="PANTHER" id="PTHR31419">
    <property type="entry name" value="PROTEIN PIN-LIKES 2"/>
    <property type="match status" value="1"/>
</dbReference>
<dbReference type="Proteomes" id="UP000266743">
    <property type="component" value="Chromosome 10"/>
</dbReference>
<evidence type="ECO:0000313" key="7">
    <source>
        <dbReference type="EMBL" id="RHW69371.1"/>
    </source>
</evidence>
<dbReference type="GO" id="GO:0016020">
    <property type="term" value="C:membrane"/>
    <property type="evidence" value="ECO:0007669"/>
    <property type="project" value="UniProtKB-SubCell"/>
</dbReference>
<sequence length="471" mass="51057">MAIWACIARSGLVVSKIIACSGLSYFISHFFSWTEKSVGGFADVSLMIFLPSLTFVSITKFENAERAYMFLWAAIFACVPRILALASATLLRCAYPTRWHGLVMLSCVLQNSFTFGLGTLFMLKGIPWFTNEVGEEAIAFFLCYSTVNFLVCWLTAELIVRPYAKAPVAVLSACAQEKAEGCEREMSCRGEKNRCGIVKDTATSDNRLRTTRETGATPPLYAPKGEPTRVSANEAGEQCAPTSGGGSDDVIHNSASSSCFSVKTLKLVLGVIRKPLIVTTVIAIIVSMTPIRRVLHVPVLGTTLVGGMKLVAYGTLPLHFLVLGYEAGRTWKVHATTASERADAAQGDSRDSHGEVSGWETSAGRRDSDDTQIKTFVLAFALAFNAHVVVPLLCFLIILAFKTYDLIPTSKSFLLAIFVGSCAPSAIDPFLICSNNALLPLAYSKIMHVMVLSGGLTTFAWLSVYLCVLEE</sequence>
<proteinExistence type="predicted"/>
<evidence type="ECO:0000256" key="4">
    <source>
        <dbReference type="ARBA" id="ARBA00023136"/>
    </source>
</evidence>
<evidence type="ECO:0000256" key="6">
    <source>
        <dbReference type="SAM" id="Phobius"/>
    </source>
</evidence>
<dbReference type="AlphaFoldDB" id="A0A3L6L0X8"/>
<comment type="subcellular location">
    <subcellularLocation>
        <location evidence="1">Membrane</location>
        <topology evidence="1">Multi-pass membrane protein</topology>
    </subcellularLocation>
</comment>
<dbReference type="Pfam" id="PF03547">
    <property type="entry name" value="Mem_trans"/>
    <property type="match status" value="1"/>
</dbReference>
<protein>
    <submittedName>
        <fullName evidence="7">Transporter</fullName>
    </submittedName>
</protein>
<feature type="transmembrane region" description="Helical" evidence="6">
    <location>
        <begin position="103"/>
        <end position="126"/>
    </location>
</feature>
<evidence type="ECO:0000256" key="5">
    <source>
        <dbReference type="SAM" id="MobiDB-lite"/>
    </source>
</evidence>
<keyword evidence="4 6" id="KW-0472">Membrane</keyword>
<feature type="compositionally biased region" description="Basic and acidic residues" evidence="5">
    <location>
        <begin position="342"/>
        <end position="354"/>
    </location>
</feature>
<gene>
    <name evidence="7" type="ORF">DPX39_100162000</name>
</gene>
<feature type="transmembrane region" description="Helical" evidence="6">
    <location>
        <begin position="70"/>
        <end position="91"/>
    </location>
</feature>
<feature type="transmembrane region" description="Helical" evidence="6">
    <location>
        <begin position="446"/>
        <end position="466"/>
    </location>
</feature>
<dbReference type="GO" id="GO:0055085">
    <property type="term" value="P:transmembrane transport"/>
    <property type="evidence" value="ECO:0007669"/>
    <property type="project" value="InterPro"/>
</dbReference>
<dbReference type="InterPro" id="IPR039305">
    <property type="entry name" value="PILS2/6"/>
</dbReference>
<accession>A0A3L6L0X8</accession>
<feature type="transmembrane region" description="Helical" evidence="6">
    <location>
        <begin position="413"/>
        <end position="434"/>
    </location>
</feature>
<feature type="transmembrane region" description="Helical" evidence="6">
    <location>
        <begin position="12"/>
        <end position="31"/>
    </location>
</feature>
<feature type="region of interest" description="Disordered" evidence="5">
    <location>
        <begin position="206"/>
        <end position="227"/>
    </location>
</feature>
<evidence type="ECO:0000256" key="2">
    <source>
        <dbReference type="ARBA" id="ARBA00022692"/>
    </source>
</evidence>
<dbReference type="InterPro" id="IPR004776">
    <property type="entry name" value="Mem_transp_PIN-like"/>
</dbReference>